<dbReference type="GO" id="GO:0071013">
    <property type="term" value="C:catalytic step 2 spliceosome"/>
    <property type="evidence" value="ECO:0007669"/>
    <property type="project" value="TreeGrafter"/>
</dbReference>
<proteinExistence type="predicted"/>
<dbReference type="InterPro" id="IPR043173">
    <property type="entry name" value="Prp8_domainIV_fingers"/>
</dbReference>
<dbReference type="FunFam" id="3.30.420.230:FF:000003">
    <property type="entry name" value="Pre-mRNA-processing-splicing factor 8"/>
    <property type="match status" value="1"/>
</dbReference>
<evidence type="ECO:0000313" key="2">
    <source>
        <dbReference type="EMBL" id="PNF39354.1"/>
    </source>
</evidence>
<name>A0A2J7REU4_9NEOP</name>
<dbReference type="EMBL" id="NEVH01004650">
    <property type="protein sequence ID" value="PNF39354.1"/>
    <property type="molecule type" value="Genomic_DNA"/>
</dbReference>
<gene>
    <name evidence="2" type="ORF">B7P43_G18360</name>
</gene>
<dbReference type="CDD" id="cd13838">
    <property type="entry name" value="RNase_H_like_Prp8_IV"/>
    <property type="match status" value="1"/>
</dbReference>
<dbReference type="AlphaFoldDB" id="A0A2J7REU4"/>
<dbReference type="PANTHER" id="PTHR11140">
    <property type="entry name" value="PRE-MRNA SPLICING FACTOR PRP8"/>
    <property type="match status" value="1"/>
</dbReference>
<comment type="caution">
    <text evidence="2">The sequence shown here is derived from an EMBL/GenBank/DDBJ whole genome shotgun (WGS) entry which is preliminary data.</text>
</comment>
<dbReference type="GO" id="GO:0000244">
    <property type="term" value="P:spliceosomal tri-snRNP complex assembly"/>
    <property type="evidence" value="ECO:0007669"/>
    <property type="project" value="TreeGrafter"/>
</dbReference>
<dbReference type="InterPro" id="IPR027652">
    <property type="entry name" value="PRP8"/>
</dbReference>
<dbReference type="Proteomes" id="UP000235965">
    <property type="component" value="Unassembled WGS sequence"/>
</dbReference>
<dbReference type="InParanoid" id="A0A2J7REU4"/>
<sequence>MTFDKTFEGSLTKKLISGAIFIFNPCTGQLFLKIIHTSVRAGQKRLKQLAKWKTTEEVAALIRSLPVEEQPKQIIVMRKGMLNPLEVQLLDFRNIVIRGSELQLPFQAILKVEKFGDLILKVTEPQMVLFNLYDYWLKTISSYTAFSRLILILRALHVNTECTKVILKPDKTTITEPYHIWPTLTDEEWIKLEVQLKDLILADYGKKNNLVLVKSAAH</sequence>
<dbReference type="GO" id="GO:0005682">
    <property type="term" value="C:U5 snRNP"/>
    <property type="evidence" value="ECO:0007669"/>
    <property type="project" value="TreeGrafter"/>
</dbReference>
<dbReference type="PANTHER" id="PTHR11140:SF0">
    <property type="entry name" value="PRE-MRNA-PROCESSING-SPLICING FACTOR 8"/>
    <property type="match status" value="1"/>
</dbReference>
<dbReference type="GO" id="GO:0097157">
    <property type="term" value="F:pre-mRNA intronic binding"/>
    <property type="evidence" value="ECO:0007669"/>
    <property type="project" value="TreeGrafter"/>
</dbReference>
<dbReference type="Gene3D" id="1.20.80.40">
    <property type="match status" value="1"/>
</dbReference>
<evidence type="ECO:0000259" key="1">
    <source>
        <dbReference type="Pfam" id="PF12134"/>
    </source>
</evidence>
<dbReference type="GO" id="GO:0030620">
    <property type="term" value="F:U2 snRNA binding"/>
    <property type="evidence" value="ECO:0007669"/>
    <property type="project" value="TreeGrafter"/>
</dbReference>
<protein>
    <recommendedName>
        <fullName evidence="1">PRP8 domain-containing protein</fullName>
    </recommendedName>
</protein>
<reference evidence="2 3" key="1">
    <citation type="submission" date="2017-12" db="EMBL/GenBank/DDBJ databases">
        <title>Hemimetabolous genomes reveal molecular basis of termite eusociality.</title>
        <authorList>
            <person name="Harrison M.C."/>
            <person name="Jongepier E."/>
            <person name="Robertson H.M."/>
            <person name="Arning N."/>
            <person name="Bitard-Feildel T."/>
            <person name="Chao H."/>
            <person name="Childers C.P."/>
            <person name="Dinh H."/>
            <person name="Doddapaneni H."/>
            <person name="Dugan S."/>
            <person name="Gowin J."/>
            <person name="Greiner C."/>
            <person name="Han Y."/>
            <person name="Hu H."/>
            <person name="Hughes D.S.T."/>
            <person name="Huylmans A.-K."/>
            <person name="Kemena C."/>
            <person name="Kremer L.P.M."/>
            <person name="Lee S.L."/>
            <person name="Lopez-Ezquerra A."/>
            <person name="Mallet L."/>
            <person name="Monroy-Kuhn J.M."/>
            <person name="Moser A."/>
            <person name="Murali S.C."/>
            <person name="Muzny D.M."/>
            <person name="Otani S."/>
            <person name="Piulachs M.-D."/>
            <person name="Poelchau M."/>
            <person name="Qu J."/>
            <person name="Schaub F."/>
            <person name="Wada-Katsumata A."/>
            <person name="Worley K.C."/>
            <person name="Xie Q."/>
            <person name="Ylla G."/>
            <person name="Poulsen M."/>
            <person name="Gibbs R.A."/>
            <person name="Schal C."/>
            <person name="Richards S."/>
            <person name="Belles X."/>
            <person name="Korb J."/>
            <person name="Bornberg-Bauer E."/>
        </authorList>
    </citation>
    <scope>NUCLEOTIDE SEQUENCE [LARGE SCALE GENOMIC DNA]</scope>
    <source>
        <tissue evidence="2">Whole body</tissue>
    </source>
</reference>
<dbReference type="InterPro" id="IPR043172">
    <property type="entry name" value="Prp8_domainIV_palm"/>
</dbReference>
<dbReference type="SUPFAM" id="SSF53098">
    <property type="entry name" value="Ribonuclease H-like"/>
    <property type="match status" value="1"/>
</dbReference>
<evidence type="ECO:0000313" key="3">
    <source>
        <dbReference type="Proteomes" id="UP000235965"/>
    </source>
</evidence>
<dbReference type="Pfam" id="PF12134">
    <property type="entry name" value="PRP8_domainIV"/>
    <property type="match status" value="1"/>
</dbReference>
<accession>A0A2J7REU4</accession>
<keyword evidence="3" id="KW-1185">Reference proteome</keyword>
<dbReference type="GO" id="GO:0030619">
    <property type="term" value="F:U1 snRNA binding"/>
    <property type="evidence" value="ECO:0007669"/>
    <property type="project" value="TreeGrafter"/>
</dbReference>
<organism evidence="2 3">
    <name type="scientific">Cryptotermes secundus</name>
    <dbReference type="NCBI Taxonomy" id="105785"/>
    <lineage>
        <taxon>Eukaryota</taxon>
        <taxon>Metazoa</taxon>
        <taxon>Ecdysozoa</taxon>
        <taxon>Arthropoda</taxon>
        <taxon>Hexapoda</taxon>
        <taxon>Insecta</taxon>
        <taxon>Pterygota</taxon>
        <taxon>Neoptera</taxon>
        <taxon>Polyneoptera</taxon>
        <taxon>Dictyoptera</taxon>
        <taxon>Blattodea</taxon>
        <taxon>Blattoidea</taxon>
        <taxon>Termitoidae</taxon>
        <taxon>Kalotermitidae</taxon>
        <taxon>Cryptotermitinae</taxon>
        <taxon>Cryptotermes</taxon>
    </lineage>
</organism>
<dbReference type="GO" id="GO:0030623">
    <property type="term" value="F:U5 snRNA binding"/>
    <property type="evidence" value="ECO:0007669"/>
    <property type="project" value="TreeGrafter"/>
</dbReference>
<dbReference type="Gene3D" id="3.30.420.230">
    <property type="match status" value="1"/>
</dbReference>
<dbReference type="InterPro" id="IPR012337">
    <property type="entry name" value="RNaseH-like_sf"/>
</dbReference>
<dbReference type="STRING" id="105785.A0A2J7REU4"/>
<dbReference type="OrthoDB" id="1931567at2759"/>
<dbReference type="GO" id="GO:0017070">
    <property type="term" value="F:U6 snRNA binding"/>
    <property type="evidence" value="ECO:0007669"/>
    <property type="project" value="TreeGrafter"/>
</dbReference>
<dbReference type="InterPro" id="IPR021983">
    <property type="entry name" value="PRP8_domainIV"/>
</dbReference>
<feature type="domain" description="PRP8" evidence="1">
    <location>
        <begin position="2"/>
        <end position="201"/>
    </location>
</feature>